<accession>A0A9Q1JFP6</accession>
<evidence type="ECO:0000313" key="2">
    <source>
        <dbReference type="Proteomes" id="UP001153076"/>
    </source>
</evidence>
<dbReference type="Proteomes" id="UP001153076">
    <property type="component" value="Unassembled WGS sequence"/>
</dbReference>
<keyword evidence="2" id="KW-1185">Reference proteome</keyword>
<comment type="caution">
    <text evidence="1">The sequence shown here is derived from an EMBL/GenBank/DDBJ whole genome shotgun (WGS) entry which is preliminary data.</text>
</comment>
<name>A0A9Q1JFP6_9CARY</name>
<evidence type="ECO:0000313" key="1">
    <source>
        <dbReference type="EMBL" id="KAJ8420004.1"/>
    </source>
</evidence>
<gene>
    <name evidence="1" type="ORF">Cgig2_008872</name>
</gene>
<proteinExistence type="predicted"/>
<dbReference type="EMBL" id="JAKOGI010004024">
    <property type="protein sequence ID" value="KAJ8420004.1"/>
    <property type="molecule type" value="Genomic_DNA"/>
</dbReference>
<reference evidence="1" key="1">
    <citation type="submission" date="2022-04" db="EMBL/GenBank/DDBJ databases">
        <title>Carnegiea gigantea Genome sequencing and assembly v2.</title>
        <authorList>
            <person name="Copetti D."/>
            <person name="Sanderson M.J."/>
            <person name="Burquez A."/>
            <person name="Wojciechowski M.F."/>
        </authorList>
    </citation>
    <scope>NUCLEOTIDE SEQUENCE</scope>
    <source>
        <strain evidence="1">SGP5-SGP5p</strain>
        <tissue evidence="1">Aerial part</tissue>
    </source>
</reference>
<organism evidence="1 2">
    <name type="scientific">Carnegiea gigantea</name>
    <dbReference type="NCBI Taxonomy" id="171969"/>
    <lineage>
        <taxon>Eukaryota</taxon>
        <taxon>Viridiplantae</taxon>
        <taxon>Streptophyta</taxon>
        <taxon>Embryophyta</taxon>
        <taxon>Tracheophyta</taxon>
        <taxon>Spermatophyta</taxon>
        <taxon>Magnoliopsida</taxon>
        <taxon>eudicotyledons</taxon>
        <taxon>Gunneridae</taxon>
        <taxon>Pentapetalae</taxon>
        <taxon>Caryophyllales</taxon>
        <taxon>Cactineae</taxon>
        <taxon>Cactaceae</taxon>
        <taxon>Cactoideae</taxon>
        <taxon>Echinocereeae</taxon>
        <taxon>Carnegiea</taxon>
    </lineage>
</organism>
<protein>
    <submittedName>
        <fullName evidence="1">Uncharacterized protein</fullName>
    </submittedName>
</protein>
<dbReference type="AlphaFoldDB" id="A0A9Q1JFP6"/>
<sequence>MNQLKTILRQLRRSLKQLNLSRYKDIYTQLAINKAKLEATQNQLHKDPQHQQLQPKEREDRIRFLDILDSSIKLMHQQSKLQWLHKDDQCTKFFFAKMKQRKQANYIYSINCANKNKTDGFLDVARAITNFYQQLLGKQKVGKPRMKNNSIT</sequence>